<protein>
    <submittedName>
        <fullName evidence="1">Uncharacterized protein</fullName>
    </submittedName>
</protein>
<keyword evidence="2" id="KW-1185">Reference proteome</keyword>
<name>A0ACC0ASB5_CATRO</name>
<organism evidence="1 2">
    <name type="scientific">Catharanthus roseus</name>
    <name type="common">Madagascar periwinkle</name>
    <name type="synonym">Vinca rosea</name>
    <dbReference type="NCBI Taxonomy" id="4058"/>
    <lineage>
        <taxon>Eukaryota</taxon>
        <taxon>Viridiplantae</taxon>
        <taxon>Streptophyta</taxon>
        <taxon>Embryophyta</taxon>
        <taxon>Tracheophyta</taxon>
        <taxon>Spermatophyta</taxon>
        <taxon>Magnoliopsida</taxon>
        <taxon>eudicotyledons</taxon>
        <taxon>Gunneridae</taxon>
        <taxon>Pentapetalae</taxon>
        <taxon>asterids</taxon>
        <taxon>lamiids</taxon>
        <taxon>Gentianales</taxon>
        <taxon>Apocynaceae</taxon>
        <taxon>Rauvolfioideae</taxon>
        <taxon>Vinceae</taxon>
        <taxon>Catharanthinae</taxon>
        <taxon>Catharanthus</taxon>
    </lineage>
</organism>
<reference evidence="2" key="1">
    <citation type="journal article" date="2023" name="Nat. Plants">
        <title>Single-cell RNA sequencing provides a high-resolution roadmap for understanding the multicellular compartmentation of specialized metabolism.</title>
        <authorList>
            <person name="Sun S."/>
            <person name="Shen X."/>
            <person name="Li Y."/>
            <person name="Li Y."/>
            <person name="Wang S."/>
            <person name="Li R."/>
            <person name="Zhang H."/>
            <person name="Shen G."/>
            <person name="Guo B."/>
            <person name="Wei J."/>
            <person name="Xu J."/>
            <person name="St-Pierre B."/>
            <person name="Chen S."/>
            <person name="Sun C."/>
        </authorList>
    </citation>
    <scope>NUCLEOTIDE SEQUENCE [LARGE SCALE GENOMIC DNA]</scope>
</reference>
<evidence type="ECO:0000313" key="2">
    <source>
        <dbReference type="Proteomes" id="UP001060085"/>
    </source>
</evidence>
<proteinExistence type="predicted"/>
<gene>
    <name evidence="1" type="ORF">M9H77_22839</name>
</gene>
<dbReference type="Proteomes" id="UP001060085">
    <property type="component" value="Linkage Group LG05"/>
</dbReference>
<accession>A0ACC0ASB5</accession>
<comment type="caution">
    <text evidence="1">The sequence shown here is derived from an EMBL/GenBank/DDBJ whole genome shotgun (WGS) entry which is preliminary data.</text>
</comment>
<sequence length="238" mass="26630">MDLLGGGTWMLPKKEGAVPAPVDVEGMDTLAAEGSPSGQQVQAAGQWITELREEISRMDALCYTARQAHRQATSRSAMLEGELVQGFNGQCLYRAGILAKRYEDALRVTFAAFRLCGMANDWWFRAFEAWALKNQSWTWIDFQEEFKREYIPRWGLRAELQRALAPLQPMRFAAAVEAATRTEMAGQAVTQKKAAIGSAATPYKRPVQDPRNLEILKDPVVNKGLGMRPANLNPWRSL</sequence>
<dbReference type="EMBL" id="CM044705">
    <property type="protein sequence ID" value="KAI5663516.1"/>
    <property type="molecule type" value="Genomic_DNA"/>
</dbReference>
<evidence type="ECO:0000313" key="1">
    <source>
        <dbReference type="EMBL" id="KAI5663516.1"/>
    </source>
</evidence>